<sequence>MAEESKSGGGNSGLAFIVGALVVVVAVIGFMVFSGGLTQKKSVDVDITASAPKLPDAPKMPEAPKVPEAPKAPG</sequence>
<dbReference type="AlphaFoldDB" id="A0A2T9K5W2"/>
<keyword evidence="2" id="KW-1133">Transmembrane helix</keyword>
<proteinExistence type="predicted"/>
<name>A0A2T9K5W2_9CAUL</name>
<protein>
    <submittedName>
        <fullName evidence="3">Uncharacterized protein</fullName>
    </submittedName>
</protein>
<gene>
    <name evidence="3" type="ORF">DDF67_07535</name>
</gene>
<evidence type="ECO:0000256" key="1">
    <source>
        <dbReference type="SAM" id="MobiDB-lite"/>
    </source>
</evidence>
<dbReference type="RefSeq" id="WP_109100281.1">
    <property type="nucleotide sequence ID" value="NZ_QDKQ01000031.1"/>
</dbReference>
<feature type="transmembrane region" description="Helical" evidence="2">
    <location>
        <begin position="12"/>
        <end position="33"/>
    </location>
</feature>
<keyword evidence="2" id="KW-0812">Transmembrane</keyword>
<accession>A0A2T9K5W2</accession>
<reference evidence="3 4" key="1">
    <citation type="submission" date="2018-04" db="EMBL/GenBank/DDBJ databases">
        <title>The genome sequence of Caulobacter sp. 744.</title>
        <authorList>
            <person name="Gao J."/>
            <person name="Sun J."/>
        </authorList>
    </citation>
    <scope>NUCLEOTIDE SEQUENCE [LARGE SCALE GENOMIC DNA]</scope>
    <source>
        <strain evidence="3 4">774</strain>
    </source>
</reference>
<keyword evidence="4" id="KW-1185">Reference proteome</keyword>
<evidence type="ECO:0000313" key="4">
    <source>
        <dbReference type="Proteomes" id="UP000245073"/>
    </source>
</evidence>
<organism evidence="3 4">
    <name type="scientific">Caulobacter endophyticus</name>
    <dbReference type="NCBI Taxonomy" id="2172652"/>
    <lineage>
        <taxon>Bacteria</taxon>
        <taxon>Pseudomonadati</taxon>
        <taxon>Pseudomonadota</taxon>
        <taxon>Alphaproteobacteria</taxon>
        <taxon>Caulobacterales</taxon>
        <taxon>Caulobacteraceae</taxon>
        <taxon>Caulobacter</taxon>
    </lineage>
</organism>
<keyword evidence="2" id="KW-0472">Membrane</keyword>
<dbReference type="EMBL" id="QDKQ01000031">
    <property type="protein sequence ID" value="PVM91327.1"/>
    <property type="molecule type" value="Genomic_DNA"/>
</dbReference>
<feature type="region of interest" description="Disordered" evidence="1">
    <location>
        <begin position="51"/>
        <end position="74"/>
    </location>
</feature>
<evidence type="ECO:0000313" key="3">
    <source>
        <dbReference type="EMBL" id="PVM91327.1"/>
    </source>
</evidence>
<comment type="caution">
    <text evidence="3">The sequence shown here is derived from an EMBL/GenBank/DDBJ whole genome shotgun (WGS) entry which is preliminary data.</text>
</comment>
<evidence type="ECO:0000256" key="2">
    <source>
        <dbReference type="SAM" id="Phobius"/>
    </source>
</evidence>
<dbReference type="Proteomes" id="UP000245073">
    <property type="component" value="Unassembled WGS sequence"/>
</dbReference>